<name>A0A9D4TXM7_CHLVU</name>
<reference evidence="1" key="1">
    <citation type="journal article" date="2019" name="Plant J.">
        <title>Chlorella vulgaris genome assembly and annotation reveals the molecular basis for metabolic acclimation to high light conditions.</title>
        <authorList>
            <person name="Cecchin M."/>
            <person name="Marcolungo L."/>
            <person name="Rossato M."/>
            <person name="Girolomoni L."/>
            <person name="Cosentino E."/>
            <person name="Cuine S."/>
            <person name="Li-Beisson Y."/>
            <person name="Delledonne M."/>
            <person name="Ballottari M."/>
        </authorList>
    </citation>
    <scope>NUCLEOTIDE SEQUENCE</scope>
    <source>
        <strain evidence="1">211/11P</strain>
    </source>
</reference>
<dbReference type="Proteomes" id="UP001055712">
    <property type="component" value="Unassembled WGS sequence"/>
</dbReference>
<dbReference type="GO" id="GO:0009570">
    <property type="term" value="C:chloroplast stroma"/>
    <property type="evidence" value="ECO:0007669"/>
    <property type="project" value="InterPro"/>
</dbReference>
<dbReference type="PANTHER" id="PTHR47317">
    <property type="entry name" value="PROTEIN LHCP TRANSLOCATION DEFECT"/>
    <property type="match status" value="1"/>
</dbReference>
<dbReference type="Gene3D" id="1.25.40.20">
    <property type="entry name" value="Ankyrin repeat-containing domain"/>
    <property type="match status" value="1"/>
</dbReference>
<dbReference type="PANTHER" id="PTHR47317:SF1">
    <property type="entry name" value="PROTEIN LHCP TRANSLOCATION DEFECT"/>
    <property type="match status" value="1"/>
</dbReference>
<keyword evidence="2" id="KW-1185">Reference proteome</keyword>
<dbReference type="GO" id="GO:0006886">
    <property type="term" value="P:intracellular protein transport"/>
    <property type="evidence" value="ECO:0007669"/>
    <property type="project" value="InterPro"/>
</dbReference>
<dbReference type="InterPro" id="IPR036770">
    <property type="entry name" value="Ankyrin_rpt-contain_sf"/>
</dbReference>
<comment type="caution">
    <text evidence="1">The sequence shown here is derived from an EMBL/GenBank/DDBJ whole genome shotgun (WGS) entry which is preliminary data.</text>
</comment>
<evidence type="ECO:0000313" key="1">
    <source>
        <dbReference type="EMBL" id="KAI3437580.1"/>
    </source>
</evidence>
<dbReference type="GO" id="GO:0090391">
    <property type="term" value="P:granum assembly"/>
    <property type="evidence" value="ECO:0007669"/>
    <property type="project" value="InterPro"/>
</dbReference>
<proteinExistence type="predicted"/>
<dbReference type="AlphaFoldDB" id="A0A9D4TXM7"/>
<dbReference type="SUPFAM" id="SSF48403">
    <property type="entry name" value="Ankyrin repeat"/>
    <property type="match status" value="1"/>
</dbReference>
<dbReference type="EMBL" id="SIDB01000001">
    <property type="protein sequence ID" value="KAI3437580.1"/>
    <property type="molecule type" value="Genomic_DNA"/>
</dbReference>
<reference evidence="1" key="2">
    <citation type="submission" date="2020-11" db="EMBL/GenBank/DDBJ databases">
        <authorList>
            <person name="Cecchin M."/>
            <person name="Marcolungo L."/>
            <person name="Rossato M."/>
            <person name="Girolomoni L."/>
            <person name="Cosentino E."/>
            <person name="Cuine S."/>
            <person name="Li-Beisson Y."/>
            <person name="Delledonne M."/>
            <person name="Ballottari M."/>
        </authorList>
    </citation>
    <scope>NUCLEOTIDE SEQUENCE</scope>
    <source>
        <strain evidence="1">211/11P</strain>
        <tissue evidence="1">Whole cell</tissue>
    </source>
</reference>
<gene>
    <name evidence="1" type="ORF">D9Q98_000033</name>
</gene>
<evidence type="ECO:0000313" key="2">
    <source>
        <dbReference type="Proteomes" id="UP001055712"/>
    </source>
</evidence>
<dbReference type="GO" id="GO:0009941">
    <property type="term" value="C:chloroplast envelope"/>
    <property type="evidence" value="ECO:0007669"/>
    <property type="project" value="TreeGrafter"/>
</dbReference>
<dbReference type="InterPro" id="IPR044242">
    <property type="entry name" value="LTD-like"/>
</dbReference>
<organism evidence="1 2">
    <name type="scientific">Chlorella vulgaris</name>
    <name type="common">Green alga</name>
    <dbReference type="NCBI Taxonomy" id="3077"/>
    <lineage>
        <taxon>Eukaryota</taxon>
        <taxon>Viridiplantae</taxon>
        <taxon>Chlorophyta</taxon>
        <taxon>core chlorophytes</taxon>
        <taxon>Trebouxiophyceae</taxon>
        <taxon>Chlorellales</taxon>
        <taxon>Chlorellaceae</taxon>
        <taxon>Chlorella clade</taxon>
        <taxon>Chlorella</taxon>
    </lineage>
</organism>
<accession>A0A9D4TXM7</accession>
<dbReference type="OrthoDB" id="539213at2759"/>
<sequence>MAFQSCEAFASGVLYIVLYAVRVTVNNIPSGEVFTPIFGGVGAVLIVQTFVNTGKEWFALDTKLVVNQDWLRRRRQQALQQRGRGAAWRGSVVRKNLYRAVDVEQYMELCILLSQELLEAFRLMLESGGAPADILLLLAARAGDVKTIEELLAAGADPLITDQQGREALQLARGIAARRMLAGAARATAKAES</sequence>
<protein>
    <submittedName>
        <fullName evidence="1">Uncharacterized protein</fullName>
    </submittedName>
</protein>